<accession>A0AA40BUD6</accession>
<evidence type="ECO:0000313" key="3">
    <source>
        <dbReference type="EMBL" id="KAK0613972.1"/>
    </source>
</evidence>
<dbReference type="Proteomes" id="UP001175000">
    <property type="component" value="Unassembled WGS sequence"/>
</dbReference>
<feature type="domain" description="NADP-dependent oxidoreductase" evidence="2">
    <location>
        <begin position="15"/>
        <end position="86"/>
    </location>
</feature>
<dbReference type="InterPro" id="IPR023210">
    <property type="entry name" value="NADP_OxRdtase_dom"/>
</dbReference>
<comment type="caution">
    <text evidence="3">The sequence shown here is derived from an EMBL/GenBank/DDBJ whole genome shotgun (WGS) entry which is preliminary data.</text>
</comment>
<dbReference type="Pfam" id="PF00248">
    <property type="entry name" value="Aldo_ket_red"/>
    <property type="match status" value="2"/>
</dbReference>
<dbReference type="PANTHER" id="PTHR43638:SF3">
    <property type="entry name" value="ALDEHYDE REDUCTASE"/>
    <property type="match status" value="1"/>
</dbReference>
<organism evidence="3 4">
    <name type="scientific">Immersiella caudata</name>
    <dbReference type="NCBI Taxonomy" id="314043"/>
    <lineage>
        <taxon>Eukaryota</taxon>
        <taxon>Fungi</taxon>
        <taxon>Dikarya</taxon>
        <taxon>Ascomycota</taxon>
        <taxon>Pezizomycotina</taxon>
        <taxon>Sordariomycetes</taxon>
        <taxon>Sordariomycetidae</taxon>
        <taxon>Sordariales</taxon>
        <taxon>Lasiosphaeriaceae</taxon>
        <taxon>Immersiella</taxon>
    </lineage>
</organism>
<keyword evidence="4" id="KW-1185">Reference proteome</keyword>
<dbReference type="EMBL" id="JAULSU010000006">
    <property type="protein sequence ID" value="KAK0613972.1"/>
    <property type="molecule type" value="Genomic_DNA"/>
</dbReference>
<sequence length="250" mass="27747">MGKWSYRLAKLPGLPAMQSALQAGINFIDTAEAYVNGTSEGIVGDLVKGLPRDNYIGNYLCPADAPVKSLQKSLERLGLDYVDIYLPRVELGLTKTVGVANYDRKDVLEMKAELAKYDIPLAVNQCEFNVLRRYPEISSEGFMKTWRAEGIFFQSYSSLAESITYRFSSYDMEVVEPVLEVLQRIGERRGKRVSSVALNSNISKGALPLVGIGNPEQAKDALEALGWRLTKDQVDKVSTEGKKAVLWQQG</sequence>
<evidence type="ECO:0000313" key="4">
    <source>
        <dbReference type="Proteomes" id="UP001175000"/>
    </source>
</evidence>
<dbReference type="GO" id="GO:0016491">
    <property type="term" value="F:oxidoreductase activity"/>
    <property type="evidence" value="ECO:0007669"/>
    <property type="project" value="UniProtKB-KW"/>
</dbReference>
<evidence type="ECO:0000259" key="2">
    <source>
        <dbReference type="Pfam" id="PF00248"/>
    </source>
</evidence>
<name>A0AA40BUD6_9PEZI</name>
<dbReference type="Gene3D" id="3.20.20.100">
    <property type="entry name" value="NADP-dependent oxidoreductase domain"/>
    <property type="match status" value="2"/>
</dbReference>
<keyword evidence="1" id="KW-0560">Oxidoreductase</keyword>
<dbReference type="InterPro" id="IPR036812">
    <property type="entry name" value="NAD(P)_OxRdtase_dom_sf"/>
</dbReference>
<feature type="domain" description="NADP-dependent oxidoreductase" evidence="2">
    <location>
        <begin position="90"/>
        <end position="237"/>
    </location>
</feature>
<dbReference type="SUPFAM" id="SSF51430">
    <property type="entry name" value="NAD(P)-linked oxidoreductase"/>
    <property type="match status" value="1"/>
</dbReference>
<gene>
    <name evidence="3" type="ORF">B0T14DRAFT_591993</name>
</gene>
<reference evidence="3" key="1">
    <citation type="submission" date="2023-06" db="EMBL/GenBank/DDBJ databases">
        <title>Genome-scale phylogeny and comparative genomics of the fungal order Sordariales.</title>
        <authorList>
            <consortium name="Lawrence Berkeley National Laboratory"/>
            <person name="Hensen N."/>
            <person name="Bonometti L."/>
            <person name="Westerberg I."/>
            <person name="Brannstrom I.O."/>
            <person name="Guillou S."/>
            <person name="Cros-Aarteil S."/>
            <person name="Calhoun S."/>
            <person name="Haridas S."/>
            <person name="Kuo A."/>
            <person name="Mondo S."/>
            <person name="Pangilinan J."/>
            <person name="Riley R."/>
            <person name="Labutti K."/>
            <person name="Andreopoulos B."/>
            <person name="Lipzen A."/>
            <person name="Chen C."/>
            <person name="Yanf M."/>
            <person name="Daum C."/>
            <person name="Ng V."/>
            <person name="Clum A."/>
            <person name="Steindorff A."/>
            <person name="Ohm R."/>
            <person name="Martin F."/>
            <person name="Silar P."/>
            <person name="Natvig D."/>
            <person name="Lalanne C."/>
            <person name="Gautier V."/>
            <person name="Ament-Velasquez S.L."/>
            <person name="Kruys A."/>
            <person name="Hutchinson M.I."/>
            <person name="Powell A.J."/>
            <person name="Barry K."/>
            <person name="Miller A.N."/>
            <person name="Grigoriev I.V."/>
            <person name="Debuchy R."/>
            <person name="Gladieux P."/>
            <person name="Thoren M.H."/>
            <person name="Johannesson H."/>
        </authorList>
    </citation>
    <scope>NUCLEOTIDE SEQUENCE</scope>
    <source>
        <strain evidence="3">CBS 606.72</strain>
    </source>
</reference>
<evidence type="ECO:0000256" key="1">
    <source>
        <dbReference type="ARBA" id="ARBA00023002"/>
    </source>
</evidence>
<protein>
    <submittedName>
        <fullName evidence="3">NADP-dependent oxidoreductase domain-containing protein</fullName>
    </submittedName>
</protein>
<dbReference type="PANTHER" id="PTHR43638">
    <property type="entry name" value="OXIDOREDUCTASE, ALDO/KETO REDUCTASE FAMILY PROTEIN"/>
    <property type="match status" value="1"/>
</dbReference>
<proteinExistence type="predicted"/>
<dbReference type="AlphaFoldDB" id="A0AA40BUD6"/>